<dbReference type="OrthoDB" id="9780544at2"/>
<dbReference type="Gene3D" id="2.40.110.10">
    <property type="entry name" value="Butyryl-CoA Dehydrogenase, subunit A, domain 2"/>
    <property type="match status" value="1"/>
</dbReference>
<evidence type="ECO:0000256" key="1">
    <source>
        <dbReference type="ARBA" id="ARBA00001974"/>
    </source>
</evidence>
<dbReference type="GO" id="GO:0050660">
    <property type="term" value="F:flavin adenine dinucleotide binding"/>
    <property type="evidence" value="ECO:0007669"/>
    <property type="project" value="InterPro"/>
</dbReference>
<dbReference type="Pfam" id="PF02770">
    <property type="entry name" value="Acyl-CoA_dh_M"/>
    <property type="match status" value="1"/>
</dbReference>
<keyword evidence="5 6" id="KW-0560">Oxidoreductase</keyword>
<dbReference type="AlphaFoldDB" id="A0A494THX4"/>
<keyword evidence="3 6" id="KW-0285">Flavoprotein</keyword>
<dbReference type="PANTHER" id="PTHR43292:SF4">
    <property type="entry name" value="ACYL-COA DEHYDROGENASE FADE34"/>
    <property type="match status" value="1"/>
</dbReference>
<evidence type="ECO:0000259" key="8">
    <source>
        <dbReference type="Pfam" id="PF02770"/>
    </source>
</evidence>
<feature type="domain" description="Acyl-CoA dehydrogenase/oxidase C-terminal" evidence="7">
    <location>
        <begin position="231"/>
        <end position="384"/>
    </location>
</feature>
<dbReference type="InterPro" id="IPR009075">
    <property type="entry name" value="AcylCo_DH/oxidase_C"/>
</dbReference>
<dbReference type="RefSeq" id="WP_121151970.1">
    <property type="nucleotide sequence ID" value="NZ_CP032828.1"/>
</dbReference>
<dbReference type="PANTHER" id="PTHR43292">
    <property type="entry name" value="ACYL-COA DEHYDROGENASE"/>
    <property type="match status" value="1"/>
</dbReference>
<accession>A0A494THX4</accession>
<dbReference type="InterPro" id="IPR036250">
    <property type="entry name" value="AcylCo_DH-like_C"/>
</dbReference>
<dbReference type="EMBL" id="CP032828">
    <property type="protein sequence ID" value="AYJ85401.1"/>
    <property type="molecule type" value="Genomic_DNA"/>
</dbReference>
<dbReference type="Gene3D" id="1.10.540.10">
    <property type="entry name" value="Acyl-CoA dehydrogenase/oxidase, N-terminal domain"/>
    <property type="match status" value="1"/>
</dbReference>
<dbReference type="SUPFAM" id="SSF47203">
    <property type="entry name" value="Acyl-CoA dehydrogenase C-terminal domain-like"/>
    <property type="match status" value="1"/>
</dbReference>
<comment type="similarity">
    <text evidence="2 6">Belongs to the acyl-CoA dehydrogenase family.</text>
</comment>
<evidence type="ECO:0000256" key="2">
    <source>
        <dbReference type="ARBA" id="ARBA00009347"/>
    </source>
</evidence>
<protein>
    <submittedName>
        <fullName evidence="9">Acyl-CoA dehydrogenase</fullName>
    </submittedName>
</protein>
<dbReference type="InterPro" id="IPR006091">
    <property type="entry name" value="Acyl-CoA_Oxase/DH_mid-dom"/>
</dbReference>
<dbReference type="InterPro" id="IPR037069">
    <property type="entry name" value="AcylCoA_DH/ox_N_sf"/>
</dbReference>
<evidence type="ECO:0000313" key="9">
    <source>
        <dbReference type="EMBL" id="AYJ85401.1"/>
    </source>
</evidence>
<organism evidence="9 10">
    <name type="scientific">Sphingomonas paeninsulae</name>
    <dbReference type="NCBI Taxonomy" id="2319844"/>
    <lineage>
        <taxon>Bacteria</taxon>
        <taxon>Pseudomonadati</taxon>
        <taxon>Pseudomonadota</taxon>
        <taxon>Alphaproteobacteria</taxon>
        <taxon>Sphingomonadales</taxon>
        <taxon>Sphingomonadaceae</taxon>
        <taxon>Sphingomonas</taxon>
    </lineage>
</organism>
<name>A0A494THX4_SPHPE</name>
<evidence type="ECO:0000259" key="7">
    <source>
        <dbReference type="Pfam" id="PF00441"/>
    </source>
</evidence>
<proteinExistence type="inferred from homology"/>
<gene>
    <name evidence="9" type="ORF">D3Y57_05270</name>
</gene>
<reference evidence="9 10" key="1">
    <citation type="submission" date="2018-09" db="EMBL/GenBank/DDBJ databases">
        <title>Sphingomonas peninsula sp. nov., isolated from fildes peninsula, Antarctic soil.</title>
        <authorList>
            <person name="Yingchao G."/>
        </authorList>
    </citation>
    <scope>NUCLEOTIDE SEQUENCE [LARGE SCALE GENOMIC DNA]</scope>
    <source>
        <strain evidence="9 10">YZ-8</strain>
        <plasmid evidence="9 10">unnamed1</plasmid>
    </source>
</reference>
<feature type="domain" description="Acyl-CoA oxidase/dehydrogenase middle" evidence="8">
    <location>
        <begin position="123"/>
        <end position="219"/>
    </location>
</feature>
<keyword evidence="10" id="KW-1185">Reference proteome</keyword>
<dbReference type="Pfam" id="PF00441">
    <property type="entry name" value="Acyl-CoA_dh_1"/>
    <property type="match status" value="1"/>
</dbReference>
<dbReference type="Gene3D" id="1.20.140.10">
    <property type="entry name" value="Butyryl-CoA Dehydrogenase, subunit A, domain 3"/>
    <property type="match status" value="1"/>
</dbReference>
<dbReference type="SUPFAM" id="SSF56645">
    <property type="entry name" value="Acyl-CoA dehydrogenase NM domain-like"/>
    <property type="match status" value="1"/>
</dbReference>
<dbReference type="Proteomes" id="UP000276254">
    <property type="component" value="Plasmid unnamed1"/>
</dbReference>
<keyword evidence="9" id="KW-0614">Plasmid</keyword>
<dbReference type="InterPro" id="IPR052161">
    <property type="entry name" value="Mycobact_Acyl-CoA_DH"/>
</dbReference>
<dbReference type="InterPro" id="IPR009100">
    <property type="entry name" value="AcylCoA_DH/oxidase_NM_dom_sf"/>
</dbReference>
<evidence type="ECO:0000256" key="6">
    <source>
        <dbReference type="RuleBase" id="RU362125"/>
    </source>
</evidence>
<evidence type="ECO:0000256" key="4">
    <source>
        <dbReference type="ARBA" id="ARBA00022827"/>
    </source>
</evidence>
<dbReference type="GO" id="GO:0016627">
    <property type="term" value="F:oxidoreductase activity, acting on the CH-CH group of donors"/>
    <property type="evidence" value="ECO:0007669"/>
    <property type="project" value="InterPro"/>
</dbReference>
<comment type="cofactor">
    <cofactor evidence="1 6">
        <name>FAD</name>
        <dbReference type="ChEBI" id="CHEBI:57692"/>
    </cofactor>
</comment>
<sequence length="403" mass="44678">MTTALEIYRDNAAAWLQTQIAEFGREARRGLSHEEDLALGRRWQAAKFGAGYSAITWKPEHCGQGLTALEKLAFEQEEIKHGFPNDYFGVSLGMPVPIMLRYLPDGWKQERATAALRGEEIWCQLFSEPAGGSDLAGLRTRAEQDPATGDWIINGQKLWTTWAQHSDYGVIVARTDPSVPKHKGLTYYWVDMKAPGVTVRPVRLAEGTSEVNEVFFDDVRIPDSQRLGPVGGGFGVAMETLTIERYQATDPAGFGPPLQLFIDEAKAIKIKGRPAIEDGRIRERIARTYAMQSAMGAIYERTLLSLAAGLQPGPEGAVHKLVSVRARQKLSEFAVDLKGVEGMRYDDDLTRKESWSKSWMTAPTGRIAGGADEMLLNTIAERILGLPQDHRPDKGVPFNQIPR</sequence>
<dbReference type="InterPro" id="IPR046373">
    <property type="entry name" value="Acyl-CoA_Oxase/DH_mid-dom_sf"/>
</dbReference>
<evidence type="ECO:0000256" key="5">
    <source>
        <dbReference type="ARBA" id="ARBA00023002"/>
    </source>
</evidence>
<keyword evidence="4 6" id="KW-0274">FAD</keyword>
<geneLocation type="plasmid" evidence="9">
    <name>unnamed1</name>
</geneLocation>
<dbReference type="GO" id="GO:0005886">
    <property type="term" value="C:plasma membrane"/>
    <property type="evidence" value="ECO:0007669"/>
    <property type="project" value="TreeGrafter"/>
</dbReference>
<dbReference type="KEGG" id="spha:D3Y57_05270"/>
<dbReference type="FunFam" id="2.40.110.10:FF:000011">
    <property type="entry name" value="Acyl-CoA dehydrogenase FadE34"/>
    <property type="match status" value="1"/>
</dbReference>
<evidence type="ECO:0000256" key="3">
    <source>
        <dbReference type="ARBA" id="ARBA00022630"/>
    </source>
</evidence>
<evidence type="ECO:0000313" key="10">
    <source>
        <dbReference type="Proteomes" id="UP000276254"/>
    </source>
</evidence>